<reference evidence="1" key="1">
    <citation type="journal article" date="2023" name="Nat. Commun.">
        <title>Diploid and tetraploid genomes of Acorus and the evolution of monocots.</title>
        <authorList>
            <person name="Ma L."/>
            <person name="Liu K.W."/>
            <person name="Li Z."/>
            <person name="Hsiao Y.Y."/>
            <person name="Qi Y."/>
            <person name="Fu T."/>
            <person name="Tang G.D."/>
            <person name="Zhang D."/>
            <person name="Sun W.H."/>
            <person name="Liu D.K."/>
            <person name="Li Y."/>
            <person name="Chen G.Z."/>
            <person name="Liu X.D."/>
            <person name="Liao X.Y."/>
            <person name="Jiang Y.T."/>
            <person name="Yu X."/>
            <person name="Hao Y."/>
            <person name="Huang J."/>
            <person name="Zhao X.W."/>
            <person name="Ke S."/>
            <person name="Chen Y.Y."/>
            <person name="Wu W.L."/>
            <person name="Hsu J.L."/>
            <person name="Lin Y.F."/>
            <person name="Huang M.D."/>
            <person name="Li C.Y."/>
            <person name="Huang L."/>
            <person name="Wang Z.W."/>
            <person name="Zhao X."/>
            <person name="Zhong W.Y."/>
            <person name="Peng D.H."/>
            <person name="Ahmad S."/>
            <person name="Lan S."/>
            <person name="Zhang J.S."/>
            <person name="Tsai W.C."/>
            <person name="Van de Peer Y."/>
            <person name="Liu Z.J."/>
        </authorList>
    </citation>
    <scope>NUCLEOTIDE SEQUENCE</scope>
    <source>
        <strain evidence="1">SCP</strain>
    </source>
</reference>
<organism evidence="1 2">
    <name type="scientific">Acorus gramineus</name>
    <name type="common">Dwarf sweet flag</name>
    <dbReference type="NCBI Taxonomy" id="55184"/>
    <lineage>
        <taxon>Eukaryota</taxon>
        <taxon>Viridiplantae</taxon>
        <taxon>Streptophyta</taxon>
        <taxon>Embryophyta</taxon>
        <taxon>Tracheophyta</taxon>
        <taxon>Spermatophyta</taxon>
        <taxon>Magnoliopsida</taxon>
        <taxon>Liliopsida</taxon>
        <taxon>Acoraceae</taxon>
        <taxon>Acorus</taxon>
    </lineage>
</organism>
<proteinExistence type="predicted"/>
<protein>
    <submittedName>
        <fullName evidence="1">Uncharacterized protein</fullName>
    </submittedName>
</protein>
<dbReference type="Proteomes" id="UP001179952">
    <property type="component" value="Unassembled WGS sequence"/>
</dbReference>
<name>A0AAV9BM63_ACOGR</name>
<reference evidence="1" key="2">
    <citation type="submission" date="2023-06" db="EMBL/GenBank/DDBJ databases">
        <authorList>
            <person name="Ma L."/>
            <person name="Liu K.-W."/>
            <person name="Li Z."/>
            <person name="Hsiao Y.-Y."/>
            <person name="Qi Y."/>
            <person name="Fu T."/>
            <person name="Tang G."/>
            <person name="Zhang D."/>
            <person name="Sun W.-H."/>
            <person name="Liu D.-K."/>
            <person name="Li Y."/>
            <person name="Chen G.-Z."/>
            <person name="Liu X.-D."/>
            <person name="Liao X.-Y."/>
            <person name="Jiang Y.-T."/>
            <person name="Yu X."/>
            <person name="Hao Y."/>
            <person name="Huang J."/>
            <person name="Zhao X.-W."/>
            <person name="Ke S."/>
            <person name="Chen Y.-Y."/>
            <person name="Wu W.-L."/>
            <person name="Hsu J.-L."/>
            <person name="Lin Y.-F."/>
            <person name="Huang M.-D."/>
            <person name="Li C.-Y."/>
            <person name="Huang L."/>
            <person name="Wang Z.-W."/>
            <person name="Zhao X."/>
            <person name="Zhong W.-Y."/>
            <person name="Peng D.-H."/>
            <person name="Ahmad S."/>
            <person name="Lan S."/>
            <person name="Zhang J.-S."/>
            <person name="Tsai W.-C."/>
            <person name="Van De Peer Y."/>
            <person name="Liu Z.-J."/>
        </authorList>
    </citation>
    <scope>NUCLEOTIDE SEQUENCE</scope>
    <source>
        <strain evidence="1">SCP</strain>
        <tissue evidence="1">Leaves</tissue>
    </source>
</reference>
<gene>
    <name evidence="1" type="ORF">QJS04_geneDACA007036</name>
</gene>
<dbReference type="AlphaFoldDB" id="A0AAV9BM63"/>
<evidence type="ECO:0000313" key="2">
    <source>
        <dbReference type="Proteomes" id="UP001179952"/>
    </source>
</evidence>
<comment type="caution">
    <text evidence="1">The sequence shown here is derived from an EMBL/GenBank/DDBJ whole genome shotgun (WGS) entry which is preliminary data.</text>
</comment>
<keyword evidence="2" id="KW-1185">Reference proteome</keyword>
<evidence type="ECO:0000313" key="1">
    <source>
        <dbReference type="EMBL" id="KAK1277058.1"/>
    </source>
</evidence>
<dbReference type="EMBL" id="JAUJYN010000002">
    <property type="protein sequence ID" value="KAK1277058.1"/>
    <property type="molecule type" value="Genomic_DNA"/>
</dbReference>
<accession>A0AAV9BM63</accession>
<sequence length="117" mass="13545">MWVQRIMPPKYFDYFSLFVMVDDDVGILRKKIKHKPQESIVANGQWPYTSFDYKHGTDNGRKGSSSDRERRLLLHVKRSRHFGGKFGVTVEQRSDDRNCAIQSGNGGIGEFNLMHLI</sequence>